<proteinExistence type="predicted"/>
<organism evidence="1 2">
    <name type="scientific">Actinocrispum wychmicini</name>
    <dbReference type="NCBI Taxonomy" id="1213861"/>
    <lineage>
        <taxon>Bacteria</taxon>
        <taxon>Bacillati</taxon>
        <taxon>Actinomycetota</taxon>
        <taxon>Actinomycetes</taxon>
        <taxon>Pseudonocardiales</taxon>
        <taxon>Pseudonocardiaceae</taxon>
        <taxon>Actinocrispum</taxon>
    </lineage>
</organism>
<evidence type="ECO:0008006" key="3">
    <source>
        <dbReference type="Google" id="ProtNLM"/>
    </source>
</evidence>
<reference evidence="1 2" key="1">
    <citation type="submission" date="2019-03" db="EMBL/GenBank/DDBJ databases">
        <title>Genomic Encyclopedia of Type Strains, Phase IV (KMG-IV): sequencing the most valuable type-strain genomes for metagenomic binning, comparative biology and taxonomic classification.</title>
        <authorList>
            <person name="Goeker M."/>
        </authorList>
    </citation>
    <scope>NUCLEOTIDE SEQUENCE [LARGE SCALE GENOMIC DNA]</scope>
    <source>
        <strain evidence="1 2">DSM 45934</strain>
    </source>
</reference>
<keyword evidence="2" id="KW-1185">Reference proteome</keyword>
<gene>
    <name evidence="1" type="ORF">EV192_11626</name>
</gene>
<dbReference type="EMBL" id="SLWS01000016">
    <property type="protein sequence ID" value="TCO47974.1"/>
    <property type="molecule type" value="Genomic_DNA"/>
</dbReference>
<sequence length="101" mass="11059">MDGFTVEPGGLDRAANAALSQQEELVSHPATRWELADRTLGDDDLAAALAEFQAASRQALDVLSRDWGELADRYQQAAARYRATDAALAERIDDLARELEN</sequence>
<evidence type="ECO:0000313" key="2">
    <source>
        <dbReference type="Proteomes" id="UP000295680"/>
    </source>
</evidence>
<dbReference type="AlphaFoldDB" id="A0A4R2IS04"/>
<protein>
    <recommendedName>
        <fullName evidence="3">Excreted virulence factor EspC (Type VII ESX diderm)</fullName>
    </recommendedName>
</protein>
<name>A0A4R2IS04_9PSEU</name>
<accession>A0A4R2IS04</accession>
<evidence type="ECO:0000313" key="1">
    <source>
        <dbReference type="EMBL" id="TCO47974.1"/>
    </source>
</evidence>
<dbReference type="Proteomes" id="UP000295680">
    <property type="component" value="Unassembled WGS sequence"/>
</dbReference>
<comment type="caution">
    <text evidence="1">The sequence shown here is derived from an EMBL/GenBank/DDBJ whole genome shotgun (WGS) entry which is preliminary data.</text>
</comment>
<dbReference type="RefSeq" id="WP_132125394.1">
    <property type="nucleotide sequence ID" value="NZ_SLWS01000016.1"/>
</dbReference>